<evidence type="ECO:0000256" key="1">
    <source>
        <dbReference type="SAM" id="MobiDB-lite"/>
    </source>
</evidence>
<sequence length="252" mass="28760">MAFPRSLDTKATSEFVIRRFSWDRREKAFPPSPLPKDFRTLCPDFDLAVAEQAAEYYELPELPQVIFYAMLLNEAEKLGVLHGLRLLSLEFRPKSGSDEGTRADRQGESSSEGATADDAAPKGMAFPPIRNTREMADYVRETFIWRWRSVSRPSHPLPEDFNVLCPSLSLADAEAAAAKFELPEIVQATFYAILLNETFELDVAHEYTAERMKSSLVCLRWSTFEVWMHIMDEVIRGAQLYRPPDEMDVQDA</sequence>
<protein>
    <submittedName>
        <fullName evidence="2">Uncharacterized protein</fullName>
    </submittedName>
</protein>
<organism evidence="2 3">
    <name type="scientific">Carnegiea gigantea</name>
    <dbReference type="NCBI Taxonomy" id="171969"/>
    <lineage>
        <taxon>Eukaryota</taxon>
        <taxon>Viridiplantae</taxon>
        <taxon>Streptophyta</taxon>
        <taxon>Embryophyta</taxon>
        <taxon>Tracheophyta</taxon>
        <taxon>Spermatophyta</taxon>
        <taxon>Magnoliopsida</taxon>
        <taxon>eudicotyledons</taxon>
        <taxon>Gunneridae</taxon>
        <taxon>Pentapetalae</taxon>
        <taxon>Caryophyllales</taxon>
        <taxon>Cactineae</taxon>
        <taxon>Cactaceae</taxon>
        <taxon>Cactoideae</taxon>
        <taxon>Echinocereeae</taxon>
        <taxon>Carnegiea</taxon>
    </lineage>
</organism>
<evidence type="ECO:0000313" key="3">
    <source>
        <dbReference type="Proteomes" id="UP001153076"/>
    </source>
</evidence>
<feature type="compositionally biased region" description="Basic and acidic residues" evidence="1">
    <location>
        <begin position="95"/>
        <end position="107"/>
    </location>
</feature>
<feature type="region of interest" description="Disordered" evidence="1">
    <location>
        <begin position="95"/>
        <end position="126"/>
    </location>
</feature>
<proteinExistence type="predicted"/>
<dbReference type="AlphaFoldDB" id="A0A9Q1GGX1"/>
<name>A0A9Q1GGX1_9CARY</name>
<reference evidence="2" key="1">
    <citation type="submission" date="2022-04" db="EMBL/GenBank/DDBJ databases">
        <title>Carnegiea gigantea Genome sequencing and assembly v2.</title>
        <authorList>
            <person name="Copetti D."/>
            <person name="Sanderson M.J."/>
            <person name="Burquez A."/>
            <person name="Wojciechowski M.F."/>
        </authorList>
    </citation>
    <scope>NUCLEOTIDE SEQUENCE</scope>
    <source>
        <strain evidence="2">SGP5-SGP5p</strain>
        <tissue evidence="2">Aerial part</tissue>
    </source>
</reference>
<evidence type="ECO:0000313" key="2">
    <source>
        <dbReference type="EMBL" id="KAJ8420667.1"/>
    </source>
</evidence>
<dbReference type="Proteomes" id="UP001153076">
    <property type="component" value="Unassembled WGS sequence"/>
</dbReference>
<comment type="caution">
    <text evidence="2">The sequence shown here is derived from an EMBL/GenBank/DDBJ whole genome shotgun (WGS) entry which is preliminary data.</text>
</comment>
<gene>
    <name evidence="2" type="ORF">Cgig2_025351</name>
</gene>
<dbReference type="EMBL" id="JAKOGI010003235">
    <property type="protein sequence ID" value="KAJ8420667.1"/>
    <property type="molecule type" value="Genomic_DNA"/>
</dbReference>
<keyword evidence="3" id="KW-1185">Reference proteome</keyword>
<accession>A0A9Q1GGX1</accession>